<evidence type="ECO:0000256" key="9">
    <source>
        <dbReference type="ARBA" id="ARBA00023157"/>
    </source>
</evidence>
<dbReference type="SUPFAM" id="SSF57184">
    <property type="entry name" value="Growth factor receptor domain"/>
    <property type="match status" value="1"/>
</dbReference>
<dbReference type="GO" id="GO:0042562">
    <property type="term" value="F:hormone binding"/>
    <property type="evidence" value="ECO:0007669"/>
    <property type="project" value="TreeGrafter"/>
</dbReference>
<dbReference type="PROSITE" id="PS50068">
    <property type="entry name" value="LDLRA_2"/>
    <property type="match status" value="13"/>
</dbReference>
<evidence type="ECO:0000256" key="16">
    <source>
        <dbReference type="SAM" id="Phobius"/>
    </source>
</evidence>
<feature type="region of interest" description="Disordered" evidence="15">
    <location>
        <begin position="1280"/>
        <end position="1301"/>
    </location>
</feature>
<feature type="compositionally biased region" description="Polar residues" evidence="15">
    <location>
        <begin position="205"/>
        <end position="218"/>
    </location>
</feature>
<dbReference type="CDD" id="cd00112">
    <property type="entry name" value="LDLa"/>
    <property type="match status" value="13"/>
</dbReference>
<dbReference type="FunFam" id="4.10.400.10:FF:000034">
    <property type="entry name" value="Low-density lipoprotein receptor-related protein 2"/>
    <property type="match status" value="1"/>
</dbReference>
<dbReference type="PANTHER" id="PTHR22722">
    <property type="entry name" value="LOW-DENSITY LIPOPROTEIN RECEPTOR-RELATED PROTEIN 2-RELATED"/>
    <property type="match status" value="1"/>
</dbReference>
<evidence type="ECO:0000259" key="17">
    <source>
        <dbReference type="PROSITE" id="PS50026"/>
    </source>
</evidence>
<keyword evidence="7 16" id="KW-1133">Transmembrane helix</keyword>
<keyword evidence="3" id="KW-0254">Endocytosis</keyword>
<evidence type="ECO:0000256" key="10">
    <source>
        <dbReference type="ARBA" id="ARBA00023170"/>
    </source>
</evidence>
<dbReference type="GeneID" id="114443823"/>
<dbReference type="SUPFAM" id="SSF57424">
    <property type="entry name" value="LDL receptor-like module"/>
    <property type="match status" value="13"/>
</dbReference>
<dbReference type="GO" id="GO:0016324">
    <property type="term" value="C:apical plasma membrane"/>
    <property type="evidence" value="ECO:0007669"/>
    <property type="project" value="TreeGrafter"/>
</dbReference>
<dbReference type="InterPro" id="IPR000152">
    <property type="entry name" value="EGF-type_Asp/Asn_hydroxyl_site"/>
</dbReference>
<evidence type="ECO:0000256" key="12">
    <source>
        <dbReference type="PROSITE-ProRule" id="PRU00076"/>
    </source>
</evidence>
<feature type="disulfide bond" evidence="13">
    <location>
        <begin position="345"/>
        <end position="357"/>
    </location>
</feature>
<feature type="disulfide bond" evidence="13">
    <location>
        <begin position="404"/>
        <end position="419"/>
    </location>
</feature>
<dbReference type="Proteomes" id="UP000515145">
    <property type="component" value="Chromosome 12"/>
</dbReference>
<feature type="region of interest" description="Disordered" evidence="15">
    <location>
        <begin position="195"/>
        <end position="218"/>
    </location>
</feature>
<dbReference type="PROSITE" id="PS00022">
    <property type="entry name" value="EGF_1"/>
    <property type="match status" value="1"/>
</dbReference>
<comment type="caution">
    <text evidence="12">Lacks conserved residue(s) required for the propagation of feature annotation.</text>
</comment>
<evidence type="ECO:0000256" key="7">
    <source>
        <dbReference type="ARBA" id="ARBA00022989"/>
    </source>
</evidence>
<dbReference type="FunFam" id="2.120.10.30:FF:000241">
    <property type="entry name" value="Low-density lipoprotein receptor-related protein 6"/>
    <property type="match status" value="1"/>
</dbReference>
<keyword evidence="11" id="KW-0325">Glycoprotein</keyword>
<feature type="disulfide bond" evidence="13">
    <location>
        <begin position="326"/>
        <end position="341"/>
    </location>
</feature>
<feature type="disulfide bond" evidence="13">
    <location>
        <begin position="58"/>
        <end position="73"/>
    </location>
</feature>
<dbReference type="Pfam" id="PF00057">
    <property type="entry name" value="Ldl_recept_a"/>
    <property type="match status" value="13"/>
</dbReference>
<accession>A0A6P7JB51</accession>
<feature type="disulfide bond" evidence="13">
    <location>
        <begin position="352"/>
        <end position="370"/>
    </location>
</feature>
<dbReference type="InParanoid" id="A0A6P7JB51"/>
<dbReference type="InterPro" id="IPR011042">
    <property type="entry name" value="6-blade_b-propeller_TolB-like"/>
</dbReference>
<dbReference type="GO" id="GO:0006898">
    <property type="term" value="P:receptor-mediated endocytosis"/>
    <property type="evidence" value="ECO:0007669"/>
    <property type="project" value="TreeGrafter"/>
</dbReference>
<dbReference type="SUPFAM" id="SSF63825">
    <property type="entry name" value="YWTD domain"/>
    <property type="match status" value="2"/>
</dbReference>
<evidence type="ECO:0000256" key="5">
    <source>
        <dbReference type="ARBA" id="ARBA00022729"/>
    </source>
</evidence>
<dbReference type="Gene3D" id="2.10.25.10">
    <property type="entry name" value="Laminin"/>
    <property type="match status" value="3"/>
</dbReference>
<feature type="disulfide bond" evidence="13">
    <location>
        <begin position="248"/>
        <end position="263"/>
    </location>
</feature>
<feature type="domain" description="EGF-like" evidence="17">
    <location>
        <begin position="544"/>
        <end position="585"/>
    </location>
</feature>
<proteinExistence type="predicted"/>
<keyword evidence="5" id="KW-0732">Signal</keyword>
<sequence length="1435" mass="156892">MGSRPCNDGMECVLYSHVCDGEDDCRDGSDEQGCPNTCQQGEFRCSHGKKCIPETQVCDGRSQCQDQSDELDCPKRTKSCQHQCADGKRCIPKKFLCDGEKDCPDGSDEVGCNSVTAAPQSPVLTSTSACITPSVLCPGSALCISQQQLCDGQRDCPDGFDEKSCVVQCENPNDFLCGDQRKCIPRREVCDGRAHCPDGSDERQCQSADPTATSPTSVSNARSTLLKCRPGYKLCRDGLDCVMYSHLCDGEKDCKDGSDEEGCATQCKEEEFQCSHGNRCIQQAQLCDGQYDCQDQSDEADCSALSEGCHHRCDNNTRCVPETFLCDGERDCADRSDEEKCVGTCSITQYRCASGQCISEALRCDGYADCADRTDEADCTRPPHCPTQLRCPHSHECLQKKWLCDGEEDCKDGSDEKDCNTPPAKCREYQWQCEDISLCIPLSWRCDGKEDCYSGVDEDKCSQRKCPSHLYQCGSGECLDPHLVCNSFTNCADGSDEGVGCAQRNCSSPSAPQCDHHCVSTPYGARCYCAAGFRLQPRTLSCVDIDECNSSPQAVCRHICVNTHGSYTCQCHPGFYLEPDNKSCKSEEEPLLLASVQSELLVIGVHRGVLRLLSSANRPVFSLDYHWAQRRVYWLSPDYLSIRWADMKNSNSKGTLIKGVKSDFIAVDWIGNNLYWVNGLVGQILAVKLSNTVVSSQDYTVVLGEDLEQPSSLVLLPHKGLMLWSEIGSTPQIERSGMDGSKRKVVVSRDLSWPVSLSYDFLDKRVYWADEKLRCIGSASLDGDNIKILQLAETPSPFSVAVFNDRVFWSDTKRRTVRSADKNTGKDQKVLLKRPGQPFGLKLMHALSQPTVSSPCDHLHCSHLCLLAPEVRGRSGVPASSANPVLSGPTAVCRCPKGLLLSQDKITCSLPEESSFIVLLSQKTIYQINLHSMRHGGVSLRKMPDGRVLDLPGGNEASGLDVSMQNLSFYVSYAGRGPVDVLKLSSSRSTPGLTPAGQILKLKDGTVTAMAVDWVTSNLYWSSAERPDIHATSCYDGYTTSLLQGSLMETTSIALHPSSGRLCYAAVVMVGGKSQMEVYCAWMDGRNKAVLWRKSSIPTSLVFSNDGTVIYWADSGEGVISSIGVDGSGYKQFYTGPELLISFTHTANILLWVTLDKATTKLWFSDGLQPKQLWFETKTSVVEVRAYSNNSQSGSNSCSNNNGGCVHLCLPYPGGRTCKCGQGFYSISVASCVPLPPCPSGEEPCFDSSKCISSKKFCDGRVDCPDLSDEQDCSQSNSASFGTKSSNGRSSQHSSSSSYSSSAQKNYVIPVEKDTASCDLQRCNNQGNCITEGKVTRCQCLAGYKGEFCQEKESGQSHVSVILGVFCLLAVLMAAAYIFTKRRELASYRSRSTEKDTLMANMGLPCEQYDSDSQELDSSVDAKNLPLPLTTLQHS</sequence>
<protein>
    <submittedName>
        <fullName evidence="19">Low-density lipoprotein receptor-related protein 2-like</fullName>
    </submittedName>
</protein>
<dbReference type="SMART" id="SM00179">
    <property type="entry name" value="EGF_CA"/>
    <property type="match status" value="3"/>
</dbReference>
<dbReference type="SMART" id="SM00181">
    <property type="entry name" value="EGF"/>
    <property type="match status" value="6"/>
</dbReference>
<dbReference type="GO" id="GO:0043235">
    <property type="term" value="C:receptor complex"/>
    <property type="evidence" value="ECO:0007669"/>
    <property type="project" value="TreeGrafter"/>
</dbReference>
<dbReference type="PROSITE" id="PS50026">
    <property type="entry name" value="EGF_3"/>
    <property type="match status" value="2"/>
</dbReference>
<feature type="disulfide bond" evidence="13">
    <location>
        <begin position="473"/>
        <end position="491"/>
    </location>
</feature>
<evidence type="ECO:0000313" key="18">
    <source>
        <dbReference type="Proteomes" id="UP000515145"/>
    </source>
</evidence>
<dbReference type="Gene3D" id="4.10.400.10">
    <property type="entry name" value="Low-density Lipoprotein Receptor"/>
    <property type="match status" value="13"/>
</dbReference>
<keyword evidence="6" id="KW-0677">Repeat</keyword>
<feature type="disulfide bond" evidence="13">
    <location>
        <begin position="385"/>
        <end position="397"/>
    </location>
</feature>
<feature type="disulfide bond" evidence="12">
    <location>
        <begin position="1340"/>
        <end position="1349"/>
    </location>
</feature>
<dbReference type="OrthoDB" id="8831087at2759"/>
<dbReference type="InterPro" id="IPR051221">
    <property type="entry name" value="LDLR-related"/>
</dbReference>
<keyword evidence="9 12" id="KW-1015">Disulfide bond</keyword>
<dbReference type="PANTHER" id="PTHR22722:SF12">
    <property type="entry name" value="EGF-LIKE DOMAIN-CONTAINING PROTEIN"/>
    <property type="match status" value="1"/>
</dbReference>
<keyword evidence="2 12" id="KW-0245">EGF-like domain</keyword>
<reference evidence="19" key="1">
    <citation type="submission" date="2025-08" db="UniProtKB">
        <authorList>
            <consortium name="RefSeq"/>
        </authorList>
    </citation>
    <scope>IDENTIFICATION</scope>
</reference>
<dbReference type="PROSITE" id="PS01209">
    <property type="entry name" value="LDLRA_1"/>
    <property type="match status" value="7"/>
</dbReference>
<dbReference type="PROSITE" id="PS51120">
    <property type="entry name" value="LDLRB"/>
    <property type="match status" value="2"/>
</dbReference>
<feature type="repeat" description="LDL-receptor class B" evidence="14">
    <location>
        <begin position="764"/>
        <end position="806"/>
    </location>
</feature>
<evidence type="ECO:0000256" key="4">
    <source>
        <dbReference type="ARBA" id="ARBA00022692"/>
    </source>
</evidence>
<evidence type="ECO:0000256" key="11">
    <source>
        <dbReference type="ARBA" id="ARBA00023180"/>
    </source>
</evidence>
<dbReference type="InterPro" id="IPR000742">
    <property type="entry name" value="EGF"/>
</dbReference>
<feature type="disulfide bond" evidence="13">
    <location>
        <begin position="1258"/>
        <end position="1273"/>
    </location>
</feature>
<dbReference type="Gene3D" id="2.120.10.30">
    <property type="entry name" value="TolB, C-terminal domain"/>
    <property type="match status" value="2"/>
</dbReference>
<keyword evidence="18" id="KW-1185">Reference proteome</keyword>
<evidence type="ECO:0000256" key="8">
    <source>
        <dbReference type="ARBA" id="ARBA00023136"/>
    </source>
</evidence>
<dbReference type="FunFam" id="2.10.25.10:FF:000010">
    <property type="entry name" value="Pro-epidermal growth factor"/>
    <property type="match status" value="1"/>
</dbReference>
<comment type="subcellular location">
    <subcellularLocation>
        <location evidence="1">Membrane</location>
        <topology evidence="1">Single-pass membrane protein</topology>
    </subcellularLocation>
</comment>
<feature type="compositionally biased region" description="Low complexity" evidence="15">
    <location>
        <begin position="1285"/>
        <end position="1301"/>
    </location>
</feature>
<dbReference type="InterPro" id="IPR036055">
    <property type="entry name" value="LDL_receptor-like_sf"/>
</dbReference>
<dbReference type="SMART" id="SM00135">
    <property type="entry name" value="LY"/>
    <property type="match status" value="8"/>
</dbReference>
<dbReference type="InterPro" id="IPR002172">
    <property type="entry name" value="LDrepeatLR_classA_rpt"/>
</dbReference>
<dbReference type="InterPro" id="IPR023415">
    <property type="entry name" value="LDLR_class-A_CS"/>
</dbReference>
<dbReference type="SMART" id="SM00192">
    <property type="entry name" value="LDLa"/>
    <property type="match status" value="13"/>
</dbReference>
<evidence type="ECO:0000256" key="14">
    <source>
        <dbReference type="PROSITE-ProRule" id="PRU00461"/>
    </source>
</evidence>
<keyword evidence="8 16" id="KW-0472">Membrane</keyword>
<evidence type="ECO:0000256" key="6">
    <source>
        <dbReference type="ARBA" id="ARBA00022737"/>
    </source>
</evidence>
<dbReference type="Pfam" id="PF07645">
    <property type="entry name" value="EGF_CA"/>
    <property type="match status" value="1"/>
</dbReference>
<organism evidence="18 19">
    <name type="scientific">Parambassis ranga</name>
    <name type="common">Indian glassy fish</name>
    <dbReference type="NCBI Taxonomy" id="210632"/>
    <lineage>
        <taxon>Eukaryota</taxon>
        <taxon>Metazoa</taxon>
        <taxon>Chordata</taxon>
        <taxon>Craniata</taxon>
        <taxon>Vertebrata</taxon>
        <taxon>Euteleostomi</taxon>
        <taxon>Actinopterygii</taxon>
        <taxon>Neopterygii</taxon>
        <taxon>Teleostei</taxon>
        <taxon>Neoteleostei</taxon>
        <taxon>Acanthomorphata</taxon>
        <taxon>Ovalentaria</taxon>
        <taxon>Ambassidae</taxon>
        <taxon>Parambassis</taxon>
    </lineage>
</organism>
<feature type="transmembrane region" description="Helical" evidence="16">
    <location>
        <begin position="1359"/>
        <end position="1379"/>
    </location>
</feature>
<evidence type="ECO:0000256" key="3">
    <source>
        <dbReference type="ARBA" id="ARBA00022583"/>
    </source>
</evidence>
<keyword evidence="10" id="KW-0675">Receptor</keyword>
<dbReference type="GO" id="GO:0005509">
    <property type="term" value="F:calcium ion binding"/>
    <property type="evidence" value="ECO:0007669"/>
    <property type="project" value="InterPro"/>
</dbReference>
<evidence type="ECO:0000313" key="19">
    <source>
        <dbReference type="RefSeq" id="XP_028273958.1"/>
    </source>
</evidence>
<feature type="disulfide bond" evidence="13">
    <location>
        <begin position="287"/>
        <end position="302"/>
    </location>
</feature>
<dbReference type="PRINTS" id="PR00261">
    <property type="entry name" value="LDLRECEPTOR"/>
</dbReference>
<evidence type="ECO:0000256" key="15">
    <source>
        <dbReference type="SAM" id="MobiDB-lite"/>
    </source>
</evidence>
<feature type="disulfide bond" evidence="13">
    <location>
        <begin position="190"/>
        <end position="205"/>
    </location>
</feature>
<dbReference type="InterPro" id="IPR001881">
    <property type="entry name" value="EGF-like_Ca-bd_dom"/>
</dbReference>
<feature type="disulfide bond" evidence="13">
    <location>
        <begin position="466"/>
        <end position="478"/>
    </location>
</feature>
<keyword evidence="4 16" id="KW-0812">Transmembrane</keyword>
<dbReference type="PROSITE" id="PS00010">
    <property type="entry name" value="ASX_HYDROXYL"/>
    <property type="match status" value="1"/>
</dbReference>
<feature type="disulfide bond" evidence="13">
    <location>
        <begin position="97"/>
        <end position="112"/>
    </location>
</feature>
<feature type="compositionally biased region" description="Basic and acidic residues" evidence="15">
    <location>
        <begin position="195"/>
        <end position="204"/>
    </location>
</feature>
<evidence type="ECO:0000256" key="1">
    <source>
        <dbReference type="ARBA" id="ARBA00004167"/>
    </source>
</evidence>
<feature type="repeat" description="LDL-receptor class B" evidence="14">
    <location>
        <begin position="720"/>
        <end position="763"/>
    </location>
</feature>
<feature type="disulfide bond" evidence="13">
    <location>
        <begin position="364"/>
        <end position="379"/>
    </location>
</feature>
<dbReference type="SUPFAM" id="SSF57196">
    <property type="entry name" value="EGF/Laminin"/>
    <property type="match status" value="3"/>
</dbReference>
<dbReference type="InterPro" id="IPR049883">
    <property type="entry name" value="NOTCH1_EGF-like"/>
</dbReference>
<dbReference type="InterPro" id="IPR018097">
    <property type="entry name" value="EGF_Ca-bd_CS"/>
</dbReference>
<feature type="disulfide bond" evidence="13">
    <location>
        <begin position="150"/>
        <end position="165"/>
    </location>
</feature>
<dbReference type="RefSeq" id="XP_028273958.1">
    <property type="nucleotide sequence ID" value="XM_028418157.1"/>
</dbReference>
<dbReference type="PROSITE" id="PS01187">
    <property type="entry name" value="EGF_CA"/>
    <property type="match status" value="1"/>
</dbReference>
<gene>
    <name evidence="19" type="primary">LOC114443823</name>
</gene>
<dbReference type="PROSITE" id="PS01186">
    <property type="entry name" value="EGF_2"/>
    <property type="match status" value="2"/>
</dbReference>
<feature type="disulfide bond" evidence="13">
    <location>
        <begin position="446"/>
        <end position="461"/>
    </location>
</feature>
<dbReference type="InterPro" id="IPR009030">
    <property type="entry name" value="Growth_fac_rcpt_cys_sf"/>
</dbReference>
<feature type="disulfide bond" evidence="13">
    <location>
        <begin position="19"/>
        <end position="34"/>
    </location>
</feature>
<dbReference type="InterPro" id="IPR000033">
    <property type="entry name" value="LDLR_classB_rpt"/>
</dbReference>
<evidence type="ECO:0000256" key="2">
    <source>
        <dbReference type="ARBA" id="ARBA00022536"/>
    </source>
</evidence>
<name>A0A6P7JB51_9TELE</name>
<feature type="domain" description="EGF-like" evidence="17">
    <location>
        <begin position="1314"/>
        <end position="1350"/>
    </location>
</feature>
<evidence type="ECO:0000256" key="13">
    <source>
        <dbReference type="PROSITE-ProRule" id="PRU00124"/>
    </source>
</evidence>